<dbReference type="AlphaFoldDB" id="F9VE97"/>
<gene>
    <name evidence="1" type="ordered locus">LCGL_1188</name>
</gene>
<accession>F9VE97</accession>
<dbReference type="HOGENOM" id="CLU_1014856_0_0_9"/>
<dbReference type="STRING" id="420890.LCGL_1188"/>
<dbReference type="PATRIC" id="fig|420890.5.peg.1177"/>
<sequence>MTGRKKRMHTIRLSMESRKTIFRIETLSEEINPEWTLVFHRIFKDKLITYLEEQEKTKRGLFFQGETTFWLQHSAMQASLFVPLASNDEKIRDIIVHLLKLHFEFINANYSFLKTKESPLSHLELYQLAYTLQMAYNFYLRTEEICQFSLLFTSAAARVLNVWEQGIIRSNLNGMMGKKLCIEAATHLEEIFSNITRHTDLRNQASRVVALLEKTKSIPISEEQELFQKGINTISSYKKEEILNELLEKIKQAQVKESITELYFCQLLLNYFKI</sequence>
<reference evidence="1 2" key="1">
    <citation type="journal article" date="2011" name="PLoS ONE">
        <title>Complete genome sequence and comparative analysis of the fish pathogen Lactococcus garvieae.</title>
        <authorList>
            <person name="Morita H."/>
            <person name="Toh H."/>
            <person name="Oshima K."/>
            <person name="Yoshizaki M."/>
            <person name="Kawanishi M."/>
            <person name="Nakaya K."/>
            <person name="Suzuki T."/>
            <person name="Miyauchi E."/>
            <person name="Ishii Y."/>
            <person name="Tanabe S."/>
            <person name="Murakami M."/>
            <person name="Hattori M."/>
        </authorList>
    </citation>
    <scope>NUCLEOTIDE SEQUENCE [LARGE SCALE GENOMIC DNA]</scope>
    <source>
        <strain evidence="1 2">Lg2</strain>
    </source>
</reference>
<dbReference type="Gene3D" id="1.50.10.10">
    <property type="match status" value="1"/>
</dbReference>
<dbReference type="GO" id="GO:0005975">
    <property type="term" value="P:carbohydrate metabolic process"/>
    <property type="evidence" value="ECO:0007669"/>
    <property type="project" value="InterPro"/>
</dbReference>
<dbReference type="SMART" id="SM01149">
    <property type="entry name" value="DUF1237"/>
    <property type="match status" value="1"/>
</dbReference>
<evidence type="ECO:0000313" key="1">
    <source>
        <dbReference type="EMBL" id="BAK60648.1"/>
    </source>
</evidence>
<dbReference type="Proteomes" id="UP000008520">
    <property type="component" value="Chromosome"/>
</dbReference>
<dbReference type="InterPro" id="IPR008313">
    <property type="entry name" value="GH125"/>
</dbReference>
<keyword evidence="2" id="KW-1185">Reference proteome</keyword>
<organism evidence="1 2">
    <name type="scientific">Lactococcus garvieae (strain Lg2)</name>
    <name type="common">Enterococcus seriolicida</name>
    <dbReference type="NCBI Taxonomy" id="420890"/>
    <lineage>
        <taxon>Bacteria</taxon>
        <taxon>Bacillati</taxon>
        <taxon>Bacillota</taxon>
        <taxon>Bacilli</taxon>
        <taxon>Lactobacillales</taxon>
        <taxon>Streptococcaceae</taxon>
        <taxon>Lactococcus</taxon>
    </lineage>
</organism>
<proteinExistence type="predicted"/>
<evidence type="ECO:0000313" key="2">
    <source>
        <dbReference type="Proteomes" id="UP000008520"/>
    </source>
</evidence>
<dbReference type="SUPFAM" id="SSF48208">
    <property type="entry name" value="Six-hairpin glycosidases"/>
    <property type="match status" value="1"/>
</dbReference>
<dbReference type="InterPro" id="IPR008928">
    <property type="entry name" value="6-hairpin_glycosidase_sf"/>
</dbReference>
<dbReference type="InterPro" id="IPR012341">
    <property type="entry name" value="6hp_glycosidase-like_sf"/>
</dbReference>
<name>F9VE97_LACGL</name>
<dbReference type="EMBL" id="AP009333">
    <property type="protein sequence ID" value="BAK60648.1"/>
    <property type="molecule type" value="Genomic_DNA"/>
</dbReference>
<dbReference type="KEGG" id="lgv:LCGL_1188"/>
<protein>
    <submittedName>
        <fullName evidence="1">Uncharacterized protein</fullName>
    </submittedName>
</protein>